<evidence type="ECO:0000313" key="4">
    <source>
        <dbReference type="Proteomes" id="UP000284476"/>
    </source>
</evidence>
<reference evidence="3 5" key="2">
    <citation type="submission" date="2019-01" db="EMBL/GenBank/DDBJ databases">
        <authorList>
            <person name="Li Y."/>
        </authorList>
    </citation>
    <scope>NUCLEOTIDE SEQUENCE [LARGE SCALE GENOMIC DNA]</scope>
    <source>
        <strain evidence="3 5">D19-10-3-21</strain>
        <strain evidence="2">SK2B-1</strain>
    </source>
</reference>
<dbReference type="EMBL" id="SAUX01000006">
    <property type="protein sequence ID" value="RWR30910.1"/>
    <property type="molecule type" value="Genomic_DNA"/>
</dbReference>
<organism evidence="3 5">
    <name type="scientific">Paenirhodobacter populi</name>
    <dbReference type="NCBI Taxonomy" id="2306993"/>
    <lineage>
        <taxon>Bacteria</taxon>
        <taxon>Pseudomonadati</taxon>
        <taxon>Pseudomonadota</taxon>
        <taxon>Alphaproteobacteria</taxon>
        <taxon>Rhodobacterales</taxon>
        <taxon>Rhodobacter group</taxon>
        <taxon>Paenirhodobacter</taxon>
    </lineage>
</organism>
<feature type="transmembrane region" description="Helical" evidence="1">
    <location>
        <begin position="62"/>
        <end position="84"/>
    </location>
</feature>
<evidence type="ECO:0000256" key="1">
    <source>
        <dbReference type="SAM" id="Phobius"/>
    </source>
</evidence>
<dbReference type="EMBL" id="SAUZ01000013">
    <property type="protein sequence ID" value="RWR20181.1"/>
    <property type="molecule type" value="Genomic_DNA"/>
</dbReference>
<keyword evidence="1" id="KW-0472">Membrane</keyword>
<reference evidence="4 5" key="1">
    <citation type="submission" date="2019-01" db="EMBL/GenBank/DDBJ databases">
        <title>Sinorhodobacter populi sp. nov. isolated from the symptomatic bark tissue of Populus euramericana canker.</title>
        <authorList>
            <person name="Xu G."/>
        </authorList>
    </citation>
    <scope>NUCLEOTIDE SEQUENCE [LARGE SCALE GENOMIC DNA]</scope>
    <source>
        <strain evidence="3 5">D19-10-3-21</strain>
        <strain evidence="2 4">SK2B-1</strain>
    </source>
</reference>
<evidence type="ECO:0000313" key="3">
    <source>
        <dbReference type="EMBL" id="RWR30910.1"/>
    </source>
</evidence>
<accession>A0A443JI52</accession>
<feature type="transmembrane region" description="Helical" evidence="1">
    <location>
        <begin position="30"/>
        <end position="55"/>
    </location>
</feature>
<sequence>MSTTLDAARVYARIAVLRRKLLLQQAAQRVVAGIVALVALLIAMGFGTRALYLALVPELGELGATAVIGGFWLVIAVALGIYAASTPRSQELAELEQMERQARVRTENAIGAMRAAGMQAETITGRAIMLFGVVNALRRMLRRRKR</sequence>
<name>A0A443KDQ3_9RHOB</name>
<keyword evidence="1" id="KW-0812">Transmembrane</keyword>
<proteinExistence type="predicted"/>
<accession>A0A443KDQ3</accession>
<dbReference type="Proteomes" id="UP000284476">
    <property type="component" value="Unassembled WGS sequence"/>
</dbReference>
<dbReference type="AlphaFoldDB" id="A0A443KDQ3"/>
<keyword evidence="1" id="KW-1133">Transmembrane helix</keyword>
<dbReference type="Proteomes" id="UP000285295">
    <property type="component" value="Unassembled WGS sequence"/>
</dbReference>
<comment type="caution">
    <text evidence="3">The sequence shown here is derived from an EMBL/GenBank/DDBJ whole genome shotgun (WGS) entry which is preliminary data.</text>
</comment>
<dbReference type="RefSeq" id="WP_128180244.1">
    <property type="nucleotide sequence ID" value="NZ_JBHRSO010000030.1"/>
</dbReference>
<protein>
    <submittedName>
        <fullName evidence="3">Uncharacterized protein</fullName>
    </submittedName>
</protein>
<evidence type="ECO:0000313" key="2">
    <source>
        <dbReference type="EMBL" id="RWR20181.1"/>
    </source>
</evidence>
<evidence type="ECO:0000313" key="5">
    <source>
        <dbReference type="Proteomes" id="UP000285295"/>
    </source>
</evidence>
<gene>
    <name evidence="2" type="ORF">D2T30_12145</name>
    <name evidence="3" type="ORF">D2T31_05920</name>
</gene>